<dbReference type="Gene3D" id="1.10.10.1320">
    <property type="entry name" value="Anti-sigma factor, zinc-finger domain"/>
    <property type="match status" value="1"/>
</dbReference>
<dbReference type="Pfam" id="PF13490">
    <property type="entry name" value="zf-HC2"/>
    <property type="match status" value="1"/>
</dbReference>
<keyword evidence="6" id="KW-1185">Reference proteome</keyword>
<name>A0ABV6P461_9ACTN</name>
<evidence type="ECO:0000256" key="2">
    <source>
        <dbReference type="ARBA" id="ARBA00023163"/>
    </source>
</evidence>
<dbReference type="InterPro" id="IPR041916">
    <property type="entry name" value="Anti_sigma_zinc_sf"/>
</dbReference>
<sequence length="243" mass="26280">MRCEQCREEVSARLDGEDEPGERARVDEHLAGCAACRRWQDRAVAVTRLARTSLVGVPGGVSERVFEAAGRPRRRRLDVALRVALGALGVVQIFLGLAQVTGFTMTAAQHGADPYHLWHESAAWNVGVGAGFGWVALRRSRPTGLMPLLTAFVGVLTLLSLNDLVTGMVGLSRLLSHGMLVLGYLVLVVLHRREPADPGQPPVRSHGDGSRWRVRFDEAAPARPALRLVGPPVDGQADVRRAA</sequence>
<proteinExistence type="predicted"/>
<evidence type="ECO:0000256" key="1">
    <source>
        <dbReference type="ARBA" id="ARBA00023015"/>
    </source>
</evidence>
<keyword evidence="3" id="KW-1133">Transmembrane helix</keyword>
<evidence type="ECO:0000313" key="5">
    <source>
        <dbReference type="EMBL" id="MFC0567262.1"/>
    </source>
</evidence>
<dbReference type="RefSeq" id="WP_377342552.1">
    <property type="nucleotide sequence ID" value="NZ_JBHLUE010000020.1"/>
</dbReference>
<feature type="transmembrane region" description="Helical" evidence="3">
    <location>
        <begin position="79"/>
        <end position="101"/>
    </location>
</feature>
<accession>A0ABV6P461</accession>
<keyword evidence="3" id="KW-0812">Transmembrane</keyword>
<evidence type="ECO:0000256" key="3">
    <source>
        <dbReference type="SAM" id="Phobius"/>
    </source>
</evidence>
<organism evidence="5 6">
    <name type="scientific">Plantactinospora siamensis</name>
    <dbReference type="NCBI Taxonomy" id="555372"/>
    <lineage>
        <taxon>Bacteria</taxon>
        <taxon>Bacillati</taxon>
        <taxon>Actinomycetota</taxon>
        <taxon>Actinomycetes</taxon>
        <taxon>Micromonosporales</taxon>
        <taxon>Micromonosporaceae</taxon>
        <taxon>Plantactinospora</taxon>
    </lineage>
</organism>
<evidence type="ECO:0000313" key="6">
    <source>
        <dbReference type="Proteomes" id="UP001589894"/>
    </source>
</evidence>
<keyword evidence="1" id="KW-0805">Transcription regulation</keyword>
<feature type="transmembrane region" description="Helical" evidence="3">
    <location>
        <begin position="144"/>
        <end position="162"/>
    </location>
</feature>
<feature type="transmembrane region" description="Helical" evidence="3">
    <location>
        <begin position="174"/>
        <end position="190"/>
    </location>
</feature>
<feature type="domain" description="Putative zinc-finger" evidence="4">
    <location>
        <begin position="3"/>
        <end position="37"/>
    </location>
</feature>
<comment type="caution">
    <text evidence="5">The sequence shown here is derived from an EMBL/GenBank/DDBJ whole genome shotgun (WGS) entry which is preliminary data.</text>
</comment>
<protein>
    <submittedName>
        <fullName evidence="5">Zf-HC2 domain-containing protein</fullName>
    </submittedName>
</protein>
<dbReference type="EMBL" id="JBHLUE010000020">
    <property type="protein sequence ID" value="MFC0567262.1"/>
    <property type="molecule type" value="Genomic_DNA"/>
</dbReference>
<dbReference type="InterPro" id="IPR027383">
    <property type="entry name" value="Znf_put"/>
</dbReference>
<gene>
    <name evidence="5" type="ORF">ACFFHU_24370</name>
</gene>
<keyword evidence="2" id="KW-0804">Transcription</keyword>
<feature type="transmembrane region" description="Helical" evidence="3">
    <location>
        <begin position="121"/>
        <end position="137"/>
    </location>
</feature>
<reference evidence="5 6" key="1">
    <citation type="submission" date="2024-09" db="EMBL/GenBank/DDBJ databases">
        <authorList>
            <person name="Sun Q."/>
            <person name="Mori K."/>
        </authorList>
    </citation>
    <scope>NUCLEOTIDE SEQUENCE [LARGE SCALE GENOMIC DNA]</scope>
    <source>
        <strain evidence="5 6">TBRC 2205</strain>
    </source>
</reference>
<evidence type="ECO:0000259" key="4">
    <source>
        <dbReference type="Pfam" id="PF13490"/>
    </source>
</evidence>
<keyword evidence="3" id="KW-0472">Membrane</keyword>
<dbReference type="Proteomes" id="UP001589894">
    <property type="component" value="Unassembled WGS sequence"/>
</dbReference>